<evidence type="ECO:0000259" key="3">
    <source>
        <dbReference type="Pfam" id="PF00005"/>
    </source>
</evidence>
<dbReference type="Gene3D" id="3.40.50.300">
    <property type="entry name" value="P-loop containing nucleotide triphosphate hydrolases"/>
    <property type="match status" value="1"/>
</dbReference>
<evidence type="ECO:0000256" key="2">
    <source>
        <dbReference type="ARBA" id="ARBA00022448"/>
    </source>
</evidence>
<dbReference type="SUPFAM" id="SSF52540">
    <property type="entry name" value="P-loop containing nucleoside triphosphate hydrolases"/>
    <property type="match status" value="1"/>
</dbReference>
<reference evidence="5" key="1">
    <citation type="submission" date="2020-02" db="EMBL/GenBank/DDBJ databases">
        <title>Streptomyces sp. ASO4wet.</title>
        <authorList>
            <person name="Risdian C."/>
            <person name="Landwehr W."/>
            <person name="Schupp P."/>
            <person name="Wink J."/>
        </authorList>
    </citation>
    <scope>NUCLEOTIDE SEQUENCE [LARGE SCALE GENOMIC DNA]</scope>
    <source>
        <strain evidence="5">ASO4wet</strain>
    </source>
</reference>
<sequence>MMVSQTKVASGPDAGGGAVVGVIEAFHLTKQHRVITAVDDVSFTAPDGNVTGFVGPNGSGNSSTMRMVVGLDRSRCSA</sequence>
<dbReference type="KEGG" id="sbat:G4Z16_18540"/>
<comment type="similarity">
    <text evidence="1">Belongs to the ABC transporter superfamily.</text>
</comment>
<evidence type="ECO:0000256" key="1">
    <source>
        <dbReference type="ARBA" id="ARBA00005417"/>
    </source>
</evidence>
<dbReference type="EMBL" id="CP048882">
    <property type="protein sequence ID" value="QPP08069.1"/>
    <property type="molecule type" value="Genomic_DNA"/>
</dbReference>
<dbReference type="PANTHER" id="PTHR43335:SF4">
    <property type="entry name" value="ABC TRANSPORTER, ATP-BINDING PROTEIN"/>
    <property type="match status" value="1"/>
</dbReference>
<dbReference type="GO" id="GO:0016887">
    <property type="term" value="F:ATP hydrolysis activity"/>
    <property type="evidence" value="ECO:0007669"/>
    <property type="project" value="InterPro"/>
</dbReference>
<proteinExistence type="inferred from homology"/>
<keyword evidence="5" id="KW-1185">Reference proteome</keyword>
<name>A0A7T1T7Y2_9ACTN</name>
<dbReference type="PANTHER" id="PTHR43335">
    <property type="entry name" value="ABC TRANSPORTER, ATP-BINDING PROTEIN"/>
    <property type="match status" value="1"/>
</dbReference>
<gene>
    <name evidence="4" type="ORF">G4Z16_18540</name>
</gene>
<accession>A0A7T1T7Y2</accession>
<evidence type="ECO:0000313" key="4">
    <source>
        <dbReference type="EMBL" id="QPP08069.1"/>
    </source>
</evidence>
<keyword evidence="4" id="KW-0067">ATP-binding</keyword>
<feature type="domain" description="ABC transporter" evidence="3">
    <location>
        <begin position="39"/>
        <end position="72"/>
    </location>
</feature>
<dbReference type="InterPro" id="IPR027417">
    <property type="entry name" value="P-loop_NTPase"/>
</dbReference>
<evidence type="ECO:0000313" key="5">
    <source>
        <dbReference type="Proteomes" id="UP000595046"/>
    </source>
</evidence>
<organism evidence="4 5">
    <name type="scientific">Streptomyces bathyalis</name>
    <dbReference type="NCBI Taxonomy" id="2710756"/>
    <lineage>
        <taxon>Bacteria</taxon>
        <taxon>Bacillati</taxon>
        <taxon>Actinomycetota</taxon>
        <taxon>Actinomycetes</taxon>
        <taxon>Kitasatosporales</taxon>
        <taxon>Streptomycetaceae</taxon>
        <taxon>Streptomyces</taxon>
    </lineage>
</organism>
<dbReference type="Pfam" id="PF00005">
    <property type="entry name" value="ABC_tran"/>
    <property type="match status" value="1"/>
</dbReference>
<protein>
    <submittedName>
        <fullName evidence="4">ATP-binding cassette domain-containing protein</fullName>
    </submittedName>
</protein>
<keyword evidence="2" id="KW-0813">Transport</keyword>
<dbReference type="InterPro" id="IPR003439">
    <property type="entry name" value="ABC_transporter-like_ATP-bd"/>
</dbReference>
<dbReference type="GO" id="GO:0005524">
    <property type="term" value="F:ATP binding"/>
    <property type="evidence" value="ECO:0007669"/>
    <property type="project" value="UniProtKB-KW"/>
</dbReference>
<dbReference type="Proteomes" id="UP000595046">
    <property type="component" value="Chromosome"/>
</dbReference>
<keyword evidence="4" id="KW-0547">Nucleotide-binding</keyword>
<dbReference type="AlphaFoldDB" id="A0A7T1T7Y2"/>